<dbReference type="InterPro" id="IPR043128">
    <property type="entry name" value="Rev_trsase/Diguanyl_cyclase"/>
</dbReference>
<dbReference type="Proteomes" id="UP001148125">
    <property type="component" value="Unassembled WGS sequence"/>
</dbReference>
<protein>
    <recommendedName>
        <fullName evidence="3">Transcriptional regulator</fullName>
    </recommendedName>
</protein>
<dbReference type="EMBL" id="JAOTPO010000016">
    <property type="protein sequence ID" value="MDE5415442.1"/>
    <property type="molecule type" value="Genomic_DNA"/>
</dbReference>
<evidence type="ECO:0008006" key="3">
    <source>
        <dbReference type="Google" id="ProtNLM"/>
    </source>
</evidence>
<dbReference type="RefSeq" id="WP_275120045.1">
    <property type="nucleotide sequence ID" value="NZ_JAOTPO010000016.1"/>
</dbReference>
<evidence type="ECO:0000313" key="1">
    <source>
        <dbReference type="EMBL" id="MDE5415442.1"/>
    </source>
</evidence>
<name>A0ABT5VJF4_9BACI</name>
<organism evidence="1 2">
    <name type="scientific">Alkalihalobacterium chitinilyticum</name>
    <dbReference type="NCBI Taxonomy" id="2980103"/>
    <lineage>
        <taxon>Bacteria</taxon>
        <taxon>Bacillati</taxon>
        <taxon>Bacillota</taxon>
        <taxon>Bacilli</taxon>
        <taxon>Bacillales</taxon>
        <taxon>Bacillaceae</taxon>
        <taxon>Alkalihalobacterium</taxon>
    </lineage>
</organism>
<evidence type="ECO:0000313" key="2">
    <source>
        <dbReference type="Proteomes" id="UP001148125"/>
    </source>
</evidence>
<sequence>MKVRIAIVGPEDSVQQILYFAEEFSRNENMELVPFSYDKTEEAEQIIQDNVGRVDQWLFSGQAPYYFALNKGLIRAEDATYLTLHGSSLLGTFLEILIHEGNNVNELSLDTIQQEEIMQIQNAHSLKRLNIYSYSYSGYEPAEDIIKFHHKLYEEGKSKVAVTCIKEVHIQLQKLGIPCYRVIPSESSVKKVLTLLKERGQSSWYRHSQIAILGIEVIHSGTSLEEHYYSYEMKHKELDLKHVLLQHAQNVQGSFVQIGDGLFFVYTTRGEVDFRFNDSTRFTLLDDVFLQSRLHIRVGIGYGLTAYDAEQNVRLALRQAREYTEPIIVSVNEKKEVHEYVKQNETEISYTERKWGRDWEQKFKEVQLSPKVISKLEAVSHRYKKNVVTANEVALWLNRTERNARRILTELEKLGLAKVDREEQVGNRGRPRKVYELLFQ</sequence>
<comment type="caution">
    <text evidence="1">The sequence shown here is derived from an EMBL/GenBank/DDBJ whole genome shotgun (WGS) entry which is preliminary data.</text>
</comment>
<dbReference type="Gene3D" id="3.30.70.270">
    <property type="match status" value="1"/>
</dbReference>
<accession>A0ABT5VJF4</accession>
<gene>
    <name evidence="1" type="ORF">N7Z68_18940</name>
</gene>
<proteinExistence type="predicted"/>
<reference evidence="1" key="1">
    <citation type="submission" date="2024-05" db="EMBL/GenBank/DDBJ databases">
        <title>Alkalihalobacillus sp. strain MEB203 novel alkaliphilic bacterium from Lonar Lake, India.</title>
        <authorList>
            <person name="Joshi A."/>
            <person name="Thite S."/>
            <person name="Mengade P."/>
        </authorList>
    </citation>
    <scope>NUCLEOTIDE SEQUENCE</scope>
    <source>
        <strain evidence="1">MEB 203</strain>
    </source>
</reference>
<keyword evidence="2" id="KW-1185">Reference proteome</keyword>